<sequence length="749" mass="82111">MRAMQLITGMFFVVATAANAEAAQADVARGRPMAGHNPESVAHASKPNIIYILLDDTGFGDLGSFGSEIATPNLDRLAAEGLRYNAFHTRAICSPSRAALLTGRNSHSVGMGNLTNVVTDAPGKRGEISHAAATIAEVLRPAGYSTFAVGKWHLAPMSAAHGANDKSQWPLQRGFDQYFGFIGGMADQFHPELVMDNTLVPAPKSPDYHFTTDMVDRSIGLVQAVKARDPEQPFFLYFAPGATHAPHQAPARFIDRYNAVYAEGWDRIRAKRFARQKQFGLIPKNTRLPPRNSDVKPWDSLSRGEKKVAARLQAAYAGFLEHTDAEIGRLLTFLDRAGLRNDTIIVVMSDNGASPEGEAHGTTNLTFSVANTARATEALDDLVRRLPQVGSDRTYSNYPLGWAMVSNTPFTQYKQSVNEGGLRAPLIVSWPKGIQKKGAVRPQFVDIIDITPTILDVVDVEVPTSFRGVAQQPLEGASIAATFADPAAPEARRAQYFELWGQRAVWHEGWKATALHIAGQPFETDAWALYNQRNDFSASRNVAGRHPQIVAKLKETWLQEAKKYNVLPLDDRGLRDPAFHKALKAPNEYRYFAGTQQIPSDASPRVLNKSFAVTAFVDRKDLNAEGVLIASGDRFGGYVFYVKENRLHFDFNDFGKHLVVTSSAQVPIGQSQLGYRFERTGDFVGRGTLTIDGRSVGSMELKSTPTVSISWSSTDIGLDVGSPVSDAYAEKQAFAFPKEQLKEVVVNTD</sequence>
<dbReference type="PROSITE" id="PS00149">
    <property type="entry name" value="SULFATASE_2"/>
    <property type="match status" value="1"/>
</dbReference>
<dbReference type="CDD" id="cd16025">
    <property type="entry name" value="PAS_like"/>
    <property type="match status" value="1"/>
</dbReference>
<feature type="chain" id="PRO_5001813293" evidence="5">
    <location>
        <begin position="21"/>
        <end position="749"/>
    </location>
</feature>
<dbReference type="Gene3D" id="3.30.1120.10">
    <property type="match status" value="1"/>
</dbReference>
<dbReference type="Pfam" id="PF00884">
    <property type="entry name" value="Sulfatase"/>
    <property type="match status" value="1"/>
</dbReference>
<organism evidence="7 8">
    <name type="scientific">Sphingobium herbicidovorans (strain ATCC 700291 / DSM 11019 / CCUG 56400 / KCTC 2939 / LMG 18315 / NBRC 16415 / MH)</name>
    <name type="common">Sphingomonas herbicidovorans</name>
    <dbReference type="NCBI Taxonomy" id="1219045"/>
    <lineage>
        <taxon>Bacteria</taxon>
        <taxon>Pseudomonadati</taxon>
        <taxon>Pseudomonadota</taxon>
        <taxon>Alphaproteobacteria</taxon>
        <taxon>Sphingomonadales</taxon>
        <taxon>Sphingomonadaceae</taxon>
        <taxon>Sphingobium</taxon>
    </lineage>
</organism>
<dbReference type="InterPro" id="IPR017850">
    <property type="entry name" value="Alkaline_phosphatase_core_sf"/>
</dbReference>
<dbReference type="PANTHER" id="PTHR42693">
    <property type="entry name" value="ARYLSULFATASE FAMILY MEMBER"/>
    <property type="match status" value="1"/>
</dbReference>
<protein>
    <submittedName>
        <fullName evidence="7">Arylsulfatase</fullName>
    </submittedName>
</protein>
<dbReference type="GO" id="GO:0046872">
    <property type="term" value="F:metal ion binding"/>
    <property type="evidence" value="ECO:0007669"/>
    <property type="project" value="UniProtKB-KW"/>
</dbReference>
<evidence type="ECO:0000256" key="3">
    <source>
        <dbReference type="ARBA" id="ARBA00022801"/>
    </source>
</evidence>
<dbReference type="PROSITE" id="PS00523">
    <property type="entry name" value="SULFATASE_1"/>
    <property type="match status" value="1"/>
</dbReference>
<dbReference type="OrthoDB" id="9803751at2"/>
<keyword evidence="2" id="KW-0479">Metal-binding</keyword>
<dbReference type="InterPro" id="IPR000917">
    <property type="entry name" value="Sulfatase_N"/>
</dbReference>
<evidence type="ECO:0000256" key="5">
    <source>
        <dbReference type="SAM" id="SignalP"/>
    </source>
</evidence>
<evidence type="ECO:0000256" key="4">
    <source>
        <dbReference type="ARBA" id="ARBA00022837"/>
    </source>
</evidence>
<feature type="signal peptide" evidence="5">
    <location>
        <begin position="1"/>
        <end position="20"/>
    </location>
</feature>
<dbReference type="eggNOG" id="COG3119">
    <property type="taxonomic scope" value="Bacteria"/>
</dbReference>
<name>A0A086PA84_SPHHM</name>
<dbReference type="EMBL" id="JFZA02000012">
    <property type="protein sequence ID" value="KFG90302.1"/>
    <property type="molecule type" value="Genomic_DNA"/>
</dbReference>
<keyword evidence="3" id="KW-0378">Hydrolase</keyword>
<dbReference type="GO" id="GO:0004065">
    <property type="term" value="F:arylsulfatase activity"/>
    <property type="evidence" value="ECO:0007669"/>
    <property type="project" value="TreeGrafter"/>
</dbReference>
<dbReference type="RefSeq" id="WP_081570330.1">
    <property type="nucleotide sequence ID" value="NZ_JFZA02000012.1"/>
</dbReference>
<accession>A0A086PA84</accession>
<evidence type="ECO:0000313" key="7">
    <source>
        <dbReference type="EMBL" id="KFG90302.1"/>
    </source>
</evidence>
<evidence type="ECO:0000313" key="8">
    <source>
        <dbReference type="Proteomes" id="UP000024284"/>
    </source>
</evidence>
<comment type="caution">
    <text evidence="7">The sequence shown here is derived from an EMBL/GenBank/DDBJ whole genome shotgun (WGS) entry which is preliminary data.</text>
</comment>
<keyword evidence="5" id="KW-0732">Signal</keyword>
<dbReference type="STRING" id="76947.GCA_002080435_01487"/>
<reference evidence="7" key="1">
    <citation type="submission" date="2014-08" db="EMBL/GenBank/DDBJ databases">
        <title>Draft genome sequences of Sphingobium herbicidovorans.</title>
        <authorList>
            <person name="Gan H.M."/>
            <person name="Gan H.Y."/>
            <person name="Savka M.A."/>
        </authorList>
    </citation>
    <scope>NUCLEOTIDE SEQUENCE [LARGE SCALE GENOMIC DNA]</scope>
    <source>
        <strain evidence="7">NBRC 16415</strain>
    </source>
</reference>
<dbReference type="PANTHER" id="PTHR42693:SF33">
    <property type="entry name" value="ARYLSULFATASE"/>
    <property type="match status" value="1"/>
</dbReference>
<keyword evidence="4" id="KW-0106">Calcium</keyword>
<dbReference type="Gene3D" id="3.40.720.10">
    <property type="entry name" value="Alkaline Phosphatase, subunit A"/>
    <property type="match status" value="1"/>
</dbReference>
<evidence type="ECO:0000259" key="6">
    <source>
        <dbReference type="Pfam" id="PF00884"/>
    </source>
</evidence>
<dbReference type="SUPFAM" id="SSF53649">
    <property type="entry name" value="Alkaline phosphatase-like"/>
    <property type="match status" value="1"/>
</dbReference>
<keyword evidence="8" id="KW-1185">Reference proteome</keyword>
<proteinExistence type="inferred from homology"/>
<dbReference type="AlphaFoldDB" id="A0A086PA84"/>
<gene>
    <name evidence="7" type="primary">atsA</name>
    <name evidence="7" type="ORF">BV98_001504</name>
</gene>
<comment type="similarity">
    <text evidence="1">Belongs to the sulfatase family.</text>
</comment>
<dbReference type="InterPro" id="IPR050738">
    <property type="entry name" value="Sulfatase"/>
</dbReference>
<evidence type="ECO:0000256" key="2">
    <source>
        <dbReference type="ARBA" id="ARBA00022723"/>
    </source>
</evidence>
<dbReference type="InterPro" id="IPR024607">
    <property type="entry name" value="Sulfatase_CS"/>
</dbReference>
<dbReference type="PATRIC" id="fig|1219045.3.peg.1534"/>
<feature type="domain" description="Sulfatase N-terminal" evidence="6">
    <location>
        <begin position="47"/>
        <end position="459"/>
    </location>
</feature>
<dbReference type="Proteomes" id="UP000024284">
    <property type="component" value="Unassembled WGS sequence"/>
</dbReference>
<evidence type="ECO:0000256" key="1">
    <source>
        <dbReference type="ARBA" id="ARBA00008779"/>
    </source>
</evidence>